<protein>
    <submittedName>
        <fullName evidence="1">Uncharacterized protein</fullName>
    </submittedName>
</protein>
<proteinExistence type="predicted"/>
<evidence type="ECO:0000313" key="1">
    <source>
        <dbReference type="EMBL" id="CAF1530915.1"/>
    </source>
</evidence>
<organism evidence="1 2">
    <name type="scientific">Adineta steineri</name>
    <dbReference type="NCBI Taxonomy" id="433720"/>
    <lineage>
        <taxon>Eukaryota</taxon>
        <taxon>Metazoa</taxon>
        <taxon>Spiralia</taxon>
        <taxon>Gnathifera</taxon>
        <taxon>Rotifera</taxon>
        <taxon>Eurotatoria</taxon>
        <taxon>Bdelloidea</taxon>
        <taxon>Adinetida</taxon>
        <taxon>Adinetidae</taxon>
        <taxon>Adineta</taxon>
    </lineage>
</organism>
<reference evidence="1" key="1">
    <citation type="submission" date="2021-02" db="EMBL/GenBank/DDBJ databases">
        <authorList>
            <person name="Nowell W R."/>
        </authorList>
    </citation>
    <scope>NUCLEOTIDE SEQUENCE</scope>
</reference>
<accession>A0A815VEA1</accession>
<name>A0A815VEA1_9BILA</name>
<sequence length="58" mass="6634">MGLAILGGWTPQTPLDWIQEKASWCLHIELVLLYSVGADKIYEDRDLPQLIVLDGFYQ</sequence>
<gene>
    <name evidence="1" type="ORF">VCS650_LOCUS43691</name>
</gene>
<comment type="caution">
    <text evidence="1">The sequence shown here is derived from an EMBL/GenBank/DDBJ whole genome shotgun (WGS) entry which is preliminary data.</text>
</comment>
<dbReference type="Proteomes" id="UP000663891">
    <property type="component" value="Unassembled WGS sequence"/>
</dbReference>
<dbReference type="AlphaFoldDB" id="A0A815VEA1"/>
<dbReference type="EMBL" id="CAJNON010004432">
    <property type="protein sequence ID" value="CAF1530915.1"/>
    <property type="molecule type" value="Genomic_DNA"/>
</dbReference>
<evidence type="ECO:0000313" key="2">
    <source>
        <dbReference type="Proteomes" id="UP000663891"/>
    </source>
</evidence>